<dbReference type="Pfam" id="PF13409">
    <property type="entry name" value="GST_N_2"/>
    <property type="match status" value="1"/>
</dbReference>
<dbReference type="EMBL" id="LVYI01000004">
    <property type="protein sequence ID" value="OAP60910.1"/>
    <property type="molecule type" value="Genomic_DNA"/>
</dbReference>
<comment type="caution">
    <text evidence="4">The sequence shown here is derived from an EMBL/GenBank/DDBJ whole genome shotgun (WGS) entry which is preliminary data.</text>
</comment>
<feature type="domain" description="GST C-terminal" evidence="3">
    <location>
        <begin position="99"/>
        <end position="223"/>
    </location>
</feature>
<evidence type="ECO:0000259" key="2">
    <source>
        <dbReference type="PROSITE" id="PS50404"/>
    </source>
</evidence>
<reference evidence="4 5" key="1">
    <citation type="submission" date="2016-04" db="EMBL/GenBank/DDBJ databases">
        <title>Draft genome of Fonsecaea erecta CBS 125763.</title>
        <authorList>
            <person name="Weiss V.A."/>
            <person name="Vicente V.A."/>
            <person name="Raittz R.T."/>
            <person name="Moreno L.F."/>
            <person name="De Souza E.M."/>
            <person name="Pedrosa F.O."/>
            <person name="Steffens M.B."/>
            <person name="Faoro H."/>
            <person name="Tadra-Sfeir M.Z."/>
            <person name="Najafzadeh M.J."/>
            <person name="Felipe M.S."/>
            <person name="Teixeira M."/>
            <person name="Sun J."/>
            <person name="Xi L."/>
            <person name="Gomes R."/>
            <person name="De Azevedo C.M."/>
            <person name="Salgado C.G."/>
            <person name="Da Silva M.B."/>
            <person name="Nascimento M.F."/>
            <person name="Queiroz-Telles F."/>
            <person name="Attili D.S."/>
            <person name="Gorbushina A."/>
        </authorList>
    </citation>
    <scope>NUCLEOTIDE SEQUENCE [LARGE SCALE GENOMIC DNA]</scope>
    <source>
        <strain evidence="4 5">CBS 125763</strain>
    </source>
</reference>
<evidence type="ECO:0000256" key="1">
    <source>
        <dbReference type="ARBA" id="ARBA00007409"/>
    </source>
</evidence>
<dbReference type="InterPro" id="IPR036282">
    <property type="entry name" value="Glutathione-S-Trfase_C_sf"/>
</dbReference>
<comment type="similarity">
    <text evidence="1">Belongs to the GST superfamily.</text>
</comment>
<dbReference type="InterPro" id="IPR040079">
    <property type="entry name" value="Glutathione_S-Trfase"/>
</dbReference>
<evidence type="ECO:0000313" key="4">
    <source>
        <dbReference type="EMBL" id="OAP60910.1"/>
    </source>
</evidence>
<protein>
    <recommendedName>
        <fullName evidence="6">Glutathione S-transferase</fullName>
    </recommendedName>
</protein>
<dbReference type="Proteomes" id="UP000078343">
    <property type="component" value="Unassembled WGS sequence"/>
</dbReference>
<dbReference type="PROSITE" id="PS50405">
    <property type="entry name" value="GST_CTER"/>
    <property type="match status" value="1"/>
</dbReference>
<dbReference type="Gene3D" id="3.40.30.10">
    <property type="entry name" value="Glutaredoxin"/>
    <property type="match status" value="1"/>
</dbReference>
<dbReference type="Gene3D" id="1.20.1050.10">
    <property type="match status" value="1"/>
</dbReference>
<dbReference type="OrthoDB" id="2309723at2759"/>
<dbReference type="RefSeq" id="XP_018694277.1">
    <property type="nucleotide sequence ID" value="XM_018837424.1"/>
</dbReference>
<gene>
    <name evidence="4" type="ORF">AYL99_05912</name>
</gene>
<dbReference type="SUPFAM" id="SSF52833">
    <property type="entry name" value="Thioredoxin-like"/>
    <property type="match status" value="1"/>
</dbReference>
<evidence type="ECO:0000259" key="3">
    <source>
        <dbReference type="PROSITE" id="PS50405"/>
    </source>
</evidence>
<dbReference type="STRING" id="1367422.A0A178ZM87"/>
<dbReference type="InterPro" id="IPR004045">
    <property type="entry name" value="Glutathione_S-Trfase_N"/>
</dbReference>
<sequence length="254" mass="27871">MSSSSSPPPLTIHHLHISQSERIVWLCEELAIPYTLKTYRRDPLLSPAPLAALTPQKSAPVMTTTNPVTGVEFNMAESGAIAAYIDSVFGGARLSLDAAHANYPDFLFWFHYANGTLMPAFGRLLSGAWLQPSPDNPFPKSLLAGLRKHLGAVDARLATTGAFLAGDRFTLADVLTVWSLTTGRQWTPANLSAYPAILAYLQRIGSREAYQRAMDKAEPGLDWRQGLTAEGPELFPAYRQMLDQTGIDLTQWKI</sequence>
<proteinExistence type="inferred from homology"/>
<organism evidence="4 5">
    <name type="scientific">Fonsecaea erecta</name>
    <dbReference type="NCBI Taxonomy" id="1367422"/>
    <lineage>
        <taxon>Eukaryota</taxon>
        <taxon>Fungi</taxon>
        <taxon>Dikarya</taxon>
        <taxon>Ascomycota</taxon>
        <taxon>Pezizomycotina</taxon>
        <taxon>Eurotiomycetes</taxon>
        <taxon>Chaetothyriomycetidae</taxon>
        <taxon>Chaetothyriales</taxon>
        <taxon>Herpotrichiellaceae</taxon>
        <taxon>Fonsecaea</taxon>
    </lineage>
</organism>
<dbReference type="PANTHER" id="PTHR44051:SF9">
    <property type="entry name" value="GLUTATHIONE S-TRANSFERASE 1"/>
    <property type="match status" value="1"/>
</dbReference>
<dbReference type="InterPro" id="IPR036249">
    <property type="entry name" value="Thioredoxin-like_sf"/>
</dbReference>
<evidence type="ECO:0000313" key="5">
    <source>
        <dbReference type="Proteomes" id="UP000078343"/>
    </source>
</evidence>
<dbReference type="GeneID" id="30010080"/>
<dbReference type="Pfam" id="PF00043">
    <property type="entry name" value="GST_C"/>
    <property type="match status" value="1"/>
</dbReference>
<dbReference type="SFLD" id="SFLDG00358">
    <property type="entry name" value="Main_(cytGST)"/>
    <property type="match status" value="1"/>
</dbReference>
<keyword evidence="5" id="KW-1185">Reference proteome</keyword>
<dbReference type="InterPro" id="IPR004046">
    <property type="entry name" value="GST_C"/>
</dbReference>
<accession>A0A178ZM87</accession>
<dbReference type="SUPFAM" id="SSF47616">
    <property type="entry name" value="GST C-terminal domain-like"/>
    <property type="match status" value="1"/>
</dbReference>
<dbReference type="SFLD" id="SFLDS00019">
    <property type="entry name" value="Glutathione_Transferase_(cytos"/>
    <property type="match status" value="1"/>
</dbReference>
<feature type="domain" description="GST N-terminal" evidence="2">
    <location>
        <begin position="7"/>
        <end position="93"/>
    </location>
</feature>
<dbReference type="InterPro" id="IPR010987">
    <property type="entry name" value="Glutathione-S-Trfase_C-like"/>
</dbReference>
<name>A0A178ZM87_9EURO</name>
<evidence type="ECO:0008006" key="6">
    <source>
        <dbReference type="Google" id="ProtNLM"/>
    </source>
</evidence>
<dbReference type="PANTHER" id="PTHR44051">
    <property type="entry name" value="GLUTATHIONE S-TRANSFERASE-RELATED"/>
    <property type="match status" value="1"/>
</dbReference>
<dbReference type="AlphaFoldDB" id="A0A178ZM87"/>
<dbReference type="PROSITE" id="PS50404">
    <property type="entry name" value="GST_NTER"/>
    <property type="match status" value="1"/>
</dbReference>